<dbReference type="AlphaFoldDB" id="A0A087BA51"/>
<sequence length="120" mass="13342">MNNVLPAIIWMLGALCAIVVCASCVWNSHYVGDRNRPVHPVSWTMVGAHVMSCVLFAIPYVLFLGSRDSMAAASRHTYEQLGRISAIVAVVLVFAQLTLMYLQARRAMYSQIDETLRKAI</sequence>
<evidence type="ECO:0000313" key="3">
    <source>
        <dbReference type="Proteomes" id="UP000029052"/>
    </source>
</evidence>
<dbReference type="EMBL" id="JGZB01000006">
    <property type="protein sequence ID" value="KFI67901.1"/>
    <property type="molecule type" value="Genomic_DNA"/>
</dbReference>
<protein>
    <recommendedName>
        <fullName evidence="4">C4-dicarboxylate ABC transporter</fullName>
    </recommendedName>
</protein>
<gene>
    <name evidence="2" type="ORF">BMAGN_0893</name>
</gene>
<comment type="caution">
    <text evidence="2">The sequence shown here is derived from an EMBL/GenBank/DDBJ whole genome shotgun (WGS) entry which is preliminary data.</text>
</comment>
<keyword evidence="1" id="KW-0472">Membrane</keyword>
<dbReference type="RefSeq" id="WP_022859463.1">
    <property type="nucleotide sequence ID" value="NZ_JGZB01000006.1"/>
</dbReference>
<proteinExistence type="predicted"/>
<dbReference type="Proteomes" id="UP000029052">
    <property type="component" value="Unassembled WGS sequence"/>
</dbReference>
<evidence type="ECO:0000313" key="2">
    <source>
        <dbReference type="EMBL" id="KFI67901.1"/>
    </source>
</evidence>
<evidence type="ECO:0000256" key="1">
    <source>
        <dbReference type="SAM" id="Phobius"/>
    </source>
</evidence>
<evidence type="ECO:0008006" key="4">
    <source>
        <dbReference type="Google" id="ProtNLM"/>
    </source>
</evidence>
<organism evidence="2 3">
    <name type="scientific">Bifidobacterium magnum</name>
    <dbReference type="NCBI Taxonomy" id="1692"/>
    <lineage>
        <taxon>Bacteria</taxon>
        <taxon>Bacillati</taxon>
        <taxon>Actinomycetota</taxon>
        <taxon>Actinomycetes</taxon>
        <taxon>Bifidobacteriales</taxon>
        <taxon>Bifidobacteriaceae</taxon>
        <taxon>Bifidobacterium</taxon>
    </lineage>
</organism>
<accession>A0A087BA51</accession>
<keyword evidence="1" id="KW-0812">Transmembrane</keyword>
<keyword evidence="1" id="KW-1133">Transmembrane helix</keyword>
<feature type="transmembrane region" description="Helical" evidence="1">
    <location>
        <begin position="7"/>
        <end position="29"/>
    </location>
</feature>
<dbReference type="STRING" id="1692.BMAGN_0893"/>
<feature type="transmembrane region" description="Helical" evidence="1">
    <location>
        <begin position="41"/>
        <end position="63"/>
    </location>
</feature>
<reference evidence="2 3" key="1">
    <citation type="submission" date="2014-03" db="EMBL/GenBank/DDBJ databases">
        <title>Genomics of Bifidobacteria.</title>
        <authorList>
            <person name="Ventura M."/>
            <person name="Milani C."/>
            <person name="Lugli G.A."/>
        </authorList>
    </citation>
    <scope>NUCLEOTIDE SEQUENCE [LARGE SCALE GENOMIC DNA]</scope>
    <source>
        <strain evidence="2 3">LMG 11591</strain>
    </source>
</reference>
<dbReference type="eggNOG" id="ENOG5030F8H">
    <property type="taxonomic scope" value="Bacteria"/>
</dbReference>
<keyword evidence="3" id="KW-1185">Reference proteome</keyword>
<name>A0A087BA51_9BIFI</name>
<feature type="transmembrane region" description="Helical" evidence="1">
    <location>
        <begin position="84"/>
        <end position="104"/>
    </location>
</feature>